<keyword evidence="5" id="KW-1185">Reference proteome</keyword>
<name>A0A6G1ED70_9ORYZ</name>
<dbReference type="InterPro" id="IPR038538">
    <property type="entry name" value="MTERF_sf"/>
</dbReference>
<keyword evidence="2" id="KW-0804">Transcription</keyword>
<comment type="caution">
    <text evidence="4">The sequence shown here is derived from an EMBL/GenBank/DDBJ whole genome shotgun (WGS) entry which is preliminary data.</text>
</comment>
<dbReference type="FunFam" id="1.25.70.10:FF:000027">
    <property type="entry name" value="Os05g0413000 protein"/>
    <property type="match status" value="1"/>
</dbReference>
<dbReference type="Proteomes" id="UP000479710">
    <property type="component" value="Unassembled WGS sequence"/>
</dbReference>
<reference evidence="4 5" key="1">
    <citation type="submission" date="2019-11" db="EMBL/GenBank/DDBJ databases">
        <title>Whole genome sequence of Oryza granulata.</title>
        <authorList>
            <person name="Li W."/>
        </authorList>
    </citation>
    <scope>NUCLEOTIDE SEQUENCE [LARGE SCALE GENOMIC DNA]</scope>
    <source>
        <strain evidence="5">cv. Menghai</strain>
        <tissue evidence="4">Leaf</tissue>
    </source>
</reference>
<dbReference type="EMBL" id="SPHZ02000003">
    <property type="protein sequence ID" value="KAF0922740.1"/>
    <property type="molecule type" value="Genomic_DNA"/>
</dbReference>
<organism evidence="4 5">
    <name type="scientific">Oryza meyeriana var. granulata</name>
    <dbReference type="NCBI Taxonomy" id="110450"/>
    <lineage>
        <taxon>Eukaryota</taxon>
        <taxon>Viridiplantae</taxon>
        <taxon>Streptophyta</taxon>
        <taxon>Embryophyta</taxon>
        <taxon>Tracheophyta</taxon>
        <taxon>Spermatophyta</taxon>
        <taxon>Magnoliopsida</taxon>
        <taxon>Liliopsida</taxon>
        <taxon>Poales</taxon>
        <taxon>Poaceae</taxon>
        <taxon>BOP clade</taxon>
        <taxon>Oryzoideae</taxon>
        <taxon>Oryzeae</taxon>
        <taxon>Oryzinae</taxon>
        <taxon>Oryza</taxon>
        <taxon>Oryza meyeriana</taxon>
    </lineage>
</organism>
<dbReference type="GO" id="GO:0006353">
    <property type="term" value="P:DNA-templated transcription termination"/>
    <property type="evidence" value="ECO:0007669"/>
    <property type="project" value="UniProtKB-KW"/>
</dbReference>
<accession>A0A6G1ED70</accession>
<dbReference type="OrthoDB" id="637682at2759"/>
<protein>
    <submittedName>
        <fullName evidence="4">Uncharacterized protein</fullName>
    </submittedName>
</protein>
<proteinExistence type="inferred from homology"/>
<keyword evidence="3" id="KW-0809">Transit peptide</keyword>
<dbReference type="Pfam" id="PF02536">
    <property type="entry name" value="mTERF"/>
    <property type="match status" value="1"/>
</dbReference>
<evidence type="ECO:0000256" key="1">
    <source>
        <dbReference type="ARBA" id="ARBA00007692"/>
    </source>
</evidence>
<dbReference type="InterPro" id="IPR003690">
    <property type="entry name" value="MTERF"/>
</dbReference>
<dbReference type="AlphaFoldDB" id="A0A6G1ED70"/>
<evidence type="ECO:0000256" key="2">
    <source>
        <dbReference type="ARBA" id="ARBA00022472"/>
    </source>
</evidence>
<keyword evidence="2" id="KW-0806">Transcription termination</keyword>
<dbReference type="GO" id="GO:0003676">
    <property type="term" value="F:nucleic acid binding"/>
    <property type="evidence" value="ECO:0007669"/>
    <property type="project" value="InterPro"/>
</dbReference>
<evidence type="ECO:0000256" key="3">
    <source>
        <dbReference type="ARBA" id="ARBA00022946"/>
    </source>
</evidence>
<dbReference type="PANTHER" id="PTHR13068">
    <property type="entry name" value="CGI-12 PROTEIN-RELATED"/>
    <property type="match status" value="1"/>
</dbReference>
<gene>
    <name evidence="4" type="ORF">E2562_001131</name>
</gene>
<evidence type="ECO:0000313" key="5">
    <source>
        <dbReference type="Proteomes" id="UP000479710"/>
    </source>
</evidence>
<evidence type="ECO:0000313" key="4">
    <source>
        <dbReference type="EMBL" id="KAF0922740.1"/>
    </source>
</evidence>
<sequence>MLTAVRRRLLLLPPPLRFFSAATTAEPTVVSYLTSTCGLSPATAARTAATEPWARPASPDFTSNADAVLALLRRYGFTDADITATVRGFSRVLVSDPARTLQPKLDFLSSVGITAPLLPRLVSLTPIILHRSVEAHLAPFFDSLREVLGSDSNIVAALRHMPFVMRCSPKATFLRTLPVLRDVHGLTPSEVSKLVILQPGVILLGPDRVGEIVQVVKNAGVEPGSPMFVHVFAMLTKLKTSTLENKFAIYRSLGFDKEDVTVMLRRYPTSIGISEEKLKKTVGFLIGKAGLSREDIVTYPNILVRRLDSHSRRCAVLAVLRREGKPEGRHRVPMVLMATSTRFMTVYVRQYERELPDVLRAINGEIPFDGFGGLEKKPQRQKKIRR</sequence>
<comment type="similarity">
    <text evidence="1">Belongs to the mTERF family.</text>
</comment>
<dbReference type="PANTHER" id="PTHR13068:SF202">
    <property type="entry name" value="OS05G0413000 PROTEIN"/>
    <property type="match status" value="1"/>
</dbReference>
<dbReference type="Gene3D" id="1.25.70.10">
    <property type="entry name" value="Transcription termination factor 3, mitochondrial"/>
    <property type="match status" value="1"/>
</dbReference>
<keyword evidence="2" id="KW-0805">Transcription regulation</keyword>
<dbReference type="SMART" id="SM00733">
    <property type="entry name" value="Mterf"/>
    <property type="match status" value="4"/>
</dbReference>